<dbReference type="InterPro" id="IPR008920">
    <property type="entry name" value="TF_FadR/GntR_C"/>
</dbReference>
<dbReference type="SMART" id="SM00895">
    <property type="entry name" value="FCD"/>
    <property type="match status" value="1"/>
</dbReference>
<evidence type="ECO:0000259" key="4">
    <source>
        <dbReference type="PROSITE" id="PS50949"/>
    </source>
</evidence>
<accession>A0ABV4FMB0</accession>
<dbReference type="SUPFAM" id="SSF48008">
    <property type="entry name" value="GntR ligand-binding domain-like"/>
    <property type="match status" value="1"/>
</dbReference>
<dbReference type="SUPFAM" id="SSF46785">
    <property type="entry name" value="Winged helix' DNA-binding domain"/>
    <property type="match status" value="1"/>
</dbReference>
<evidence type="ECO:0000313" key="5">
    <source>
        <dbReference type="EMBL" id="MEY9452708.1"/>
    </source>
</evidence>
<proteinExistence type="predicted"/>
<evidence type="ECO:0000256" key="1">
    <source>
        <dbReference type="ARBA" id="ARBA00023015"/>
    </source>
</evidence>
<dbReference type="PROSITE" id="PS50949">
    <property type="entry name" value="HTH_GNTR"/>
    <property type="match status" value="1"/>
</dbReference>
<name>A0ABV4FMB0_9BRAD</name>
<protein>
    <submittedName>
        <fullName evidence="5">DNA-binding GntR family transcriptional regulator</fullName>
    </submittedName>
</protein>
<evidence type="ECO:0000313" key="6">
    <source>
        <dbReference type="Proteomes" id="UP001565369"/>
    </source>
</evidence>
<sequence length="248" mass="26930">MTPFPSRDTVEYGIPYSLVGAAGVIPLDPLPNLIDQVYARILEAISDRTLQPGQRIRQNELADRLGVSRQPVSHALHLLHRQGLVAESGRRGFEVTQLDPARIRQLYEVRGAIDALAARLAAKRAASDAAGRARLEAAFAAGRGIDRNTTLTELIVLDVDFHRAIYQLAGNPVIEETIAPQWPHMRRSMATVLSELDYRGSAWAEHADIAGHILAGDVKAAEAAALAHAQTAGRMTEERLRASEEAAA</sequence>
<dbReference type="EMBL" id="JBGBZJ010000003">
    <property type="protein sequence ID" value="MEY9452708.1"/>
    <property type="molecule type" value="Genomic_DNA"/>
</dbReference>
<keyword evidence="2 5" id="KW-0238">DNA-binding</keyword>
<dbReference type="SMART" id="SM00345">
    <property type="entry name" value="HTH_GNTR"/>
    <property type="match status" value="1"/>
</dbReference>
<dbReference type="InterPro" id="IPR000524">
    <property type="entry name" value="Tscrpt_reg_HTH_GntR"/>
</dbReference>
<gene>
    <name evidence="5" type="ORF">ABIG07_001656</name>
</gene>
<dbReference type="Gene3D" id="1.10.10.10">
    <property type="entry name" value="Winged helix-like DNA-binding domain superfamily/Winged helix DNA-binding domain"/>
    <property type="match status" value="1"/>
</dbReference>
<reference evidence="5 6" key="1">
    <citation type="submission" date="2024-07" db="EMBL/GenBank/DDBJ databases">
        <title>Genomic Encyclopedia of Type Strains, Phase V (KMG-V): Genome sequencing to study the core and pangenomes of soil and plant-associated prokaryotes.</title>
        <authorList>
            <person name="Whitman W."/>
        </authorList>
    </citation>
    <scope>NUCLEOTIDE SEQUENCE [LARGE SCALE GENOMIC DNA]</scope>
    <source>
        <strain evidence="5 6">USDA 152</strain>
    </source>
</reference>
<dbReference type="CDD" id="cd07377">
    <property type="entry name" value="WHTH_GntR"/>
    <property type="match status" value="1"/>
</dbReference>
<keyword evidence="3" id="KW-0804">Transcription</keyword>
<dbReference type="InterPro" id="IPR011711">
    <property type="entry name" value="GntR_C"/>
</dbReference>
<dbReference type="PANTHER" id="PTHR43537">
    <property type="entry name" value="TRANSCRIPTIONAL REGULATOR, GNTR FAMILY"/>
    <property type="match status" value="1"/>
</dbReference>
<keyword evidence="1" id="KW-0805">Transcription regulation</keyword>
<dbReference type="Pfam" id="PF07729">
    <property type="entry name" value="FCD"/>
    <property type="match status" value="1"/>
</dbReference>
<comment type="caution">
    <text evidence="5">The sequence shown here is derived from an EMBL/GenBank/DDBJ whole genome shotgun (WGS) entry which is preliminary data.</text>
</comment>
<organism evidence="5 6">
    <name type="scientific">Bradyrhizobium ottawaense</name>
    <dbReference type="NCBI Taxonomy" id="931866"/>
    <lineage>
        <taxon>Bacteria</taxon>
        <taxon>Pseudomonadati</taxon>
        <taxon>Pseudomonadota</taxon>
        <taxon>Alphaproteobacteria</taxon>
        <taxon>Hyphomicrobiales</taxon>
        <taxon>Nitrobacteraceae</taxon>
        <taxon>Bradyrhizobium</taxon>
    </lineage>
</organism>
<dbReference type="Proteomes" id="UP001565369">
    <property type="component" value="Unassembled WGS sequence"/>
</dbReference>
<dbReference type="InterPro" id="IPR036390">
    <property type="entry name" value="WH_DNA-bd_sf"/>
</dbReference>
<dbReference type="Pfam" id="PF00392">
    <property type="entry name" value="GntR"/>
    <property type="match status" value="1"/>
</dbReference>
<evidence type="ECO:0000256" key="3">
    <source>
        <dbReference type="ARBA" id="ARBA00023163"/>
    </source>
</evidence>
<keyword evidence="6" id="KW-1185">Reference proteome</keyword>
<dbReference type="GO" id="GO:0003677">
    <property type="term" value="F:DNA binding"/>
    <property type="evidence" value="ECO:0007669"/>
    <property type="project" value="UniProtKB-KW"/>
</dbReference>
<feature type="domain" description="HTH gntR-type" evidence="4">
    <location>
        <begin position="31"/>
        <end position="98"/>
    </location>
</feature>
<dbReference type="PANTHER" id="PTHR43537:SF45">
    <property type="entry name" value="GNTR FAMILY REGULATORY PROTEIN"/>
    <property type="match status" value="1"/>
</dbReference>
<evidence type="ECO:0000256" key="2">
    <source>
        <dbReference type="ARBA" id="ARBA00023125"/>
    </source>
</evidence>
<dbReference type="Gene3D" id="1.20.120.530">
    <property type="entry name" value="GntR ligand-binding domain-like"/>
    <property type="match status" value="1"/>
</dbReference>
<dbReference type="InterPro" id="IPR036388">
    <property type="entry name" value="WH-like_DNA-bd_sf"/>
</dbReference>